<evidence type="ECO:0000313" key="3">
    <source>
        <dbReference type="EMBL" id="KHN43710.1"/>
    </source>
</evidence>
<dbReference type="EMBL" id="KN643845">
    <property type="protein sequence ID" value="KHN43710.1"/>
    <property type="molecule type" value="Genomic_DNA"/>
</dbReference>
<sequence>MGLYVVCGATKQLVALGKVYQLSSMIHNVPYADEVVRVYMVTVYDGDARVPIPMPEIEYVREAINTFIGWPTNLVKPIPDDSNENVRKLEGHVDQSNAGVANDPLGQIMKILYEVYMNPVEILWEASRFGIPNIDAIFYITHADMAEIISGHKCLNISILQLWMMYLDDCAKSKGHDSVYGFLEPQSIHIGKEDRQQCQLYIETWVKESQRHLYLGAYLHHAMKTISTSLEGMPQQAQPRWIEPKSHVQSGGYECGYYVMHWMWCIVNGGLKDDIYTKSNFNFHHVFKMEQEEYTKEKMNWSYIEFVDNQDVLDLIDKADCNIHIHWKCATDIVLACCTGYVDVNDQLVGMDEEKV</sequence>
<dbReference type="InterPro" id="IPR027417">
    <property type="entry name" value="P-loop_NTPase"/>
</dbReference>
<reference evidence="3" key="1">
    <citation type="submission" date="2014-07" db="EMBL/GenBank/DDBJ databases">
        <title>Identification of a novel salt tolerance gene in wild soybean by whole-genome sequencing.</title>
        <authorList>
            <person name="Lam H.-M."/>
            <person name="Qi X."/>
            <person name="Li M.-W."/>
            <person name="Liu X."/>
            <person name="Xie M."/>
            <person name="Ni M."/>
            <person name="Xu X."/>
        </authorList>
    </citation>
    <scope>NUCLEOTIDE SEQUENCE [LARGE SCALE GENOMIC DNA]</scope>
    <source>
        <tissue evidence="3">Root</tissue>
    </source>
</reference>
<dbReference type="EC" id="5.99.1.2" evidence="3"/>
<organism evidence="3">
    <name type="scientific">Glycine soja</name>
    <name type="common">Wild soybean</name>
    <dbReference type="NCBI Taxonomy" id="3848"/>
    <lineage>
        <taxon>Eukaryota</taxon>
        <taxon>Viridiplantae</taxon>
        <taxon>Streptophyta</taxon>
        <taxon>Embryophyta</taxon>
        <taxon>Tracheophyta</taxon>
        <taxon>Spermatophyta</taxon>
        <taxon>Magnoliopsida</taxon>
        <taxon>eudicotyledons</taxon>
        <taxon>Gunneridae</taxon>
        <taxon>Pentapetalae</taxon>
        <taxon>rosids</taxon>
        <taxon>fabids</taxon>
        <taxon>Fabales</taxon>
        <taxon>Fabaceae</taxon>
        <taxon>Papilionoideae</taxon>
        <taxon>50 kb inversion clade</taxon>
        <taxon>NPAAA clade</taxon>
        <taxon>indigoferoid/millettioid clade</taxon>
        <taxon>Phaseoleae</taxon>
        <taxon>Glycine</taxon>
        <taxon>Glycine subgen. Soja</taxon>
    </lineage>
</organism>
<dbReference type="Gene3D" id="1.20.58.530">
    <property type="match status" value="1"/>
</dbReference>
<dbReference type="GO" id="GO:0016853">
    <property type="term" value="F:isomerase activity"/>
    <property type="evidence" value="ECO:0007669"/>
    <property type="project" value="UniProtKB-KW"/>
</dbReference>
<feature type="domain" description="DUF8039" evidence="2">
    <location>
        <begin position="3"/>
        <end position="76"/>
    </location>
</feature>
<dbReference type="InterPro" id="IPR038765">
    <property type="entry name" value="Papain-like_cys_pep_sf"/>
</dbReference>
<dbReference type="GO" id="GO:0005524">
    <property type="term" value="F:ATP binding"/>
    <property type="evidence" value="ECO:0007669"/>
    <property type="project" value="InterPro"/>
</dbReference>
<dbReference type="GO" id="GO:0003774">
    <property type="term" value="F:cytoskeletal motor activity"/>
    <property type="evidence" value="ECO:0007669"/>
    <property type="project" value="InterPro"/>
</dbReference>
<dbReference type="SUPFAM" id="SSF54001">
    <property type="entry name" value="Cysteine proteinases"/>
    <property type="match status" value="1"/>
</dbReference>
<dbReference type="InterPro" id="IPR001609">
    <property type="entry name" value="Myosin_head_motor_dom-like"/>
</dbReference>
<evidence type="ECO:0000259" key="2">
    <source>
        <dbReference type="Pfam" id="PF26133"/>
    </source>
</evidence>
<feature type="domain" description="Myosin motor" evidence="1">
    <location>
        <begin position="283"/>
        <end position="320"/>
    </location>
</feature>
<name>A0A0B2SFC4_GLYSO</name>
<dbReference type="AlphaFoldDB" id="A0A0B2SFC4"/>
<keyword evidence="3" id="KW-0413">Isomerase</keyword>
<gene>
    <name evidence="3" type="ORF">glysoja_033711</name>
</gene>
<dbReference type="InterPro" id="IPR058352">
    <property type="entry name" value="DUF8039"/>
</dbReference>
<dbReference type="SUPFAM" id="SSF52540">
    <property type="entry name" value="P-loop containing nucleoside triphosphate hydrolases"/>
    <property type="match status" value="1"/>
</dbReference>
<dbReference type="Pfam" id="PF26133">
    <property type="entry name" value="DUF8039"/>
    <property type="match status" value="1"/>
</dbReference>
<dbReference type="Proteomes" id="UP000053555">
    <property type="component" value="Unassembled WGS sequence"/>
</dbReference>
<proteinExistence type="predicted"/>
<evidence type="ECO:0000259" key="1">
    <source>
        <dbReference type="Pfam" id="PF00063"/>
    </source>
</evidence>
<dbReference type="PANTHER" id="PTHR33018:SF34">
    <property type="entry name" value="OS02G0472350 PROTEIN"/>
    <property type="match status" value="1"/>
</dbReference>
<dbReference type="PANTHER" id="PTHR33018">
    <property type="entry name" value="OS10G0338966 PROTEIN-RELATED"/>
    <property type="match status" value="1"/>
</dbReference>
<protein>
    <submittedName>
        <fullName evidence="3">Myosin-J heavy chain</fullName>
        <ecNumber evidence="3">5.99.1.2</ecNumber>
    </submittedName>
</protein>
<accession>A0A0B2SFC4</accession>
<dbReference type="GO" id="GO:0016459">
    <property type="term" value="C:myosin complex"/>
    <property type="evidence" value="ECO:0007669"/>
    <property type="project" value="InterPro"/>
</dbReference>
<dbReference type="Pfam" id="PF00063">
    <property type="entry name" value="Myosin_head"/>
    <property type="match status" value="1"/>
</dbReference>